<evidence type="ECO:0000313" key="4">
    <source>
        <dbReference type="Proteomes" id="UP000183104"/>
    </source>
</evidence>
<dbReference type="InterPro" id="IPR019079">
    <property type="entry name" value="Capsule_synth_CapA"/>
</dbReference>
<dbReference type="CDD" id="cd07381">
    <property type="entry name" value="MPP_CapA"/>
    <property type="match status" value="1"/>
</dbReference>
<proteinExistence type="inferred from homology"/>
<gene>
    <name evidence="3" type="ORF">SAMN05661077_1793</name>
</gene>
<keyword evidence="4" id="KW-1185">Reference proteome</keyword>
<reference evidence="4" key="1">
    <citation type="submission" date="2016-10" db="EMBL/GenBank/DDBJ databases">
        <authorList>
            <person name="Varghese N."/>
        </authorList>
    </citation>
    <scope>NUCLEOTIDE SEQUENCE [LARGE SCALE GENOMIC DNA]</scope>
    <source>
        <strain evidence="4">HL 19</strain>
    </source>
</reference>
<protein>
    <submittedName>
        <fullName evidence="3">Poly-gamma-glutamate synthesis protein (Capsule biosynthesis protein)</fullName>
    </submittedName>
</protein>
<evidence type="ECO:0000256" key="1">
    <source>
        <dbReference type="ARBA" id="ARBA00005662"/>
    </source>
</evidence>
<sequence>MGPPPDAIRLFLCGDVMPGRGIDQILRASCPPRLHEPYIKDARDYVELAEGESGPIPRGVAPDYVWGDALGWLEGFAPDRRLINLETAVTRSEDYWRGKGINYRMHPDNAALLPAASIHACALANNHVLDWGYAGLDETLATLDGAGVSAAGAGERLAAAQAPVVLGVPGKGRVIFLAMGSETSGIPAEWAATPDRPGVWLLPDRLERAVAQVAEQVAAIKGPGDVVVASIHWGSNWGYHLPTEQRHLAHALIDEAAVDLVHGHSSHHVRPMERYRDKLILYGCGDFLNDYEGIGGNAPFRDDLSLMYFPDLDPATGRLVGLAMRPMRIHRFRTVDADAEDAQWLADLLTSLGKGLGTAATRDGAGTLHLTAA</sequence>
<dbReference type="Pfam" id="PF09587">
    <property type="entry name" value="PGA_cap"/>
    <property type="match status" value="1"/>
</dbReference>
<dbReference type="Gene3D" id="3.60.21.10">
    <property type="match status" value="1"/>
</dbReference>
<dbReference type="OrthoDB" id="9810718at2"/>
<feature type="domain" description="Capsule synthesis protein CapA" evidence="2">
    <location>
        <begin position="9"/>
        <end position="291"/>
    </location>
</feature>
<dbReference type="InterPro" id="IPR029052">
    <property type="entry name" value="Metallo-depent_PP-like"/>
</dbReference>
<evidence type="ECO:0000259" key="2">
    <source>
        <dbReference type="SMART" id="SM00854"/>
    </source>
</evidence>
<dbReference type="Proteomes" id="UP000183104">
    <property type="component" value="Unassembled WGS sequence"/>
</dbReference>
<dbReference type="AlphaFoldDB" id="A0A1G5EVP0"/>
<dbReference type="PANTHER" id="PTHR33393">
    <property type="entry name" value="POLYGLUTAMINE SYNTHESIS ACCESSORY PROTEIN RV0574C-RELATED"/>
    <property type="match status" value="1"/>
</dbReference>
<dbReference type="SMART" id="SM00854">
    <property type="entry name" value="PGA_cap"/>
    <property type="match status" value="1"/>
</dbReference>
<dbReference type="EMBL" id="FMUN01000004">
    <property type="protein sequence ID" value="SCY31037.1"/>
    <property type="molecule type" value="Genomic_DNA"/>
</dbReference>
<dbReference type="InterPro" id="IPR052169">
    <property type="entry name" value="CW_Biosynth-Accessory"/>
</dbReference>
<dbReference type="SUPFAM" id="SSF56300">
    <property type="entry name" value="Metallo-dependent phosphatases"/>
    <property type="match status" value="1"/>
</dbReference>
<dbReference type="STRING" id="381306.AN478_02965"/>
<accession>A0A1G5EVP0</accession>
<name>A0A1G5EVP0_9GAMM</name>
<dbReference type="RefSeq" id="WP_074471359.1">
    <property type="nucleotide sequence ID" value="NZ_FMUN01000004.1"/>
</dbReference>
<organism evidence="3 4">
    <name type="scientific">Thiohalorhabdus denitrificans</name>
    <dbReference type="NCBI Taxonomy" id="381306"/>
    <lineage>
        <taxon>Bacteria</taxon>
        <taxon>Pseudomonadati</taxon>
        <taxon>Pseudomonadota</taxon>
        <taxon>Gammaproteobacteria</taxon>
        <taxon>Thiohalorhabdales</taxon>
        <taxon>Thiohalorhabdaceae</taxon>
        <taxon>Thiohalorhabdus</taxon>
    </lineage>
</organism>
<comment type="similarity">
    <text evidence="1">Belongs to the CapA family.</text>
</comment>
<evidence type="ECO:0000313" key="3">
    <source>
        <dbReference type="EMBL" id="SCY31037.1"/>
    </source>
</evidence>
<dbReference type="PANTHER" id="PTHR33393:SF11">
    <property type="entry name" value="POLYGLUTAMINE SYNTHESIS ACCESSORY PROTEIN RV0574C-RELATED"/>
    <property type="match status" value="1"/>
</dbReference>